<feature type="domain" description="Lantibiotic dehydratase N-terminal" evidence="2">
    <location>
        <begin position="263"/>
        <end position="388"/>
    </location>
</feature>
<dbReference type="EMBL" id="JADOGI010000015">
    <property type="protein sequence ID" value="MBF8185526.1"/>
    <property type="molecule type" value="Genomic_DNA"/>
</dbReference>
<dbReference type="Pfam" id="PF04738">
    <property type="entry name" value="Lant_dehydr_N"/>
    <property type="match status" value="1"/>
</dbReference>
<feature type="non-terminal residue" evidence="3">
    <location>
        <position position="448"/>
    </location>
</feature>
<feature type="region of interest" description="Disordered" evidence="1">
    <location>
        <begin position="391"/>
        <end position="427"/>
    </location>
</feature>
<protein>
    <submittedName>
        <fullName evidence="3">Lantibiotic dehydratase</fullName>
    </submittedName>
</protein>
<sequence length="448" mass="46953">MEVGREIVVRSAGLPAAVLADLRLPHTAELVTHLTVESRRLAAEAAALSDVLFELIGRAGTARAALVGLRRALAPGHRPPSARLLALCPLPEPVAERVAAWMRARRHWDERRAELAGVLAKERTDALDRIRAACADPVFRRGLLLSGEELSGTLDRWLADPDRPPRQGKVLRLVKYLARASAKTSPFGSFMVSALTTWPNEPLTGWSADAPDAGRTGDAPSPLTGWSGDAQGALTGSTGDERGALIGRPGDDLGALDPTAVSELPGAFLDAVRDALLADPRLADRLPVRPNPSLTEIPGALLYVREGPGERIVTSRRAPAVDLCLRLATASRYTVPRLAELLAEAGAELGEARRFVARLVAARLLVPCAPVTDDDPDPFGSWARWLAASELGEPSTGTGPEVATGPQPEVPTGLGSEVSARPGAEGAVAAPGALSVGLRAELGELAGA</sequence>
<evidence type="ECO:0000256" key="1">
    <source>
        <dbReference type="SAM" id="MobiDB-lite"/>
    </source>
</evidence>
<comment type="caution">
    <text evidence="3">The sequence shown here is derived from an EMBL/GenBank/DDBJ whole genome shotgun (WGS) entry which is preliminary data.</text>
</comment>
<keyword evidence="4" id="KW-1185">Reference proteome</keyword>
<accession>A0A931EYS8</accession>
<reference evidence="3" key="1">
    <citation type="submission" date="2020-11" db="EMBL/GenBank/DDBJ databases">
        <title>Whole-genome analyses of Nonomuraea sp. K274.</title>
        <authorList>
            <person name="Veyisoglu A."/>
        </authorList>
    </citation>
    <scope>NUCLEOTIDE SEQUENCE</scope>
    <source>
        <strain evidence="3">K274</strain>
    </source>
</reference>
<gene>
    <name evidence="3" type="ORF">ITP53_07205</name>
</gene>
<dbReference type="AlphaFoldDB" id="A0A931EYS8"/>
<evidence type="ECO:0000313" key="4">
    <source>
        <dbReference type="Proteomes" id="UP000605361"/>
    </source>
</evidence>
<name>A0A931EYS8_9ACTN</name>
<evidence type="ECO:0000259" key="2">
    <source>
        <dbReference type="Pfam" id="PF04738"/>
    </source>
</evidence>
<organism evidence="3 4">
    <name type="scientific">Nonomuraea cypriaca</name>
    <dbReference type="NCBI Taxonomy" id="1187855"/>
    <lineage>
        <taxon>Bacteria</taxon>
        <taxon>Bacillati</taxon>
        <taxon>Actinomycetota</taxon>
        <taxon>Actinomycetes</taxon>
        <taxon>Streptosporangiales</taxon>
        <taxon>Streptosporangiaceae</taxon>
        <taxon>Nonomuraea</taxon>
    </lineage>
</organism>
<dbReference type="Proteomes" id="UP000605361">
    <property type="component" value="Unassembled WGS sequence"/>
</dbReference>
<evidence type="ECO:0000313" key="3">
    <source>
        <dbReference type="EMBL" id="MBF8185526.1"/>
    </source>
</evidence>
<dbReference type="InterPro" id="IPR006827">
    <property type="entry name" value="Lant_deHydtase_N"/>
</dbReference>
<proteinExistence type="predicted"/>